<protein>
    <recommendedName>
        <fullName evidence="3">Aminoglycoside N(6')-acetyltransferase type 1</fullName>
        <ecNumber evidence="2">2.3.1.82</ecNumber>
    </recommendedName>
    <alternativeName>
        <fullName evidence="7">Aminoglycoside resistance protein</fullName>
    </alternativeName>
</protein>
<dbReference type="GO" id="GO:0046677">
    <property type="term" value="P:response to antibiotic"/>
    <property type="evidence" value="ECO:0007669"/>
    <property type="project" value="UniProtKB-KW"/>
</dbReference>
<name>A0AAW9NQ29_9BACL</name>
<dbReference type="InterPro" id="IPR050832">
    <property type="entry name" value="Bact_Acetyltransf"/>
</dbReference>
<evidence type="ECO:0000256" key="1">
    <source>
        <dbReference type="ARBA" id="ARBA00011738"/>
    </source>
</evidence>
<comment type="catalytic activity">
    <reaction evidence="8">
        <text>kanamycin B + acetyl-CoA = N(6')-acetylkanamycin B + CoA + H(+)</text>
        <dbReference type="Rhea" id="RHEA:16449"/>
        <dbReference type="ChEBI" id="CHEBI:15378"/>
        <dbReference type="ChEBI" id="CHEBI:57287"/>
        <dbReference type="ChEBI" id="CHEBI:57288"/>
        <dbReference type="ChEBI" id="CHEBI:58390"/>
        <dbReference type="ChEBI" id="CHEBI:58549"/>
        <dbReference type="EC" id="2.3.1.82"/>
    </reaction>
</comment>
<dbReference type="GO" id="GO:0047663">
    <property type="term" value="F:aminoglycoside 6'-N-acetyltransferase activity"/>
    <property type="evidence" value="ECO:0007669"/>
    <property type="project" value="UniProtKB-EC"/>
</dbReference>
<dbReference type="NCBIfam" id="NF043067">
    <property type="entry name" value="AAC_6p_group_E"/>
    <property type="match status" value="1"/>
</dbReference>
<dbReference type="Proteomes" id="UP001344888">
    <property type="component" value="Unassembled WGS sequence"/>
</dbReference>
<comment type="caution">
    <text evidence="10">The sequence shown here is derived from an EMBL/GenBank/DDBJ whole genome shotgun (WGS) entry which is preliminary data.</text>
</comment>
<evidence type="ECO:0000256" key="5">
    <source>
        <dbReference type="ARBA" id="ARBA00023251"/>
    </source>
</evidence>
<evidence type="ECO:0000259" key="9">
    <source>
        <dbReference type="PROSITE" id="PS51186"/>
    </source>
</evidence>
<evidence type="ECO:0000313" key="11">
    <source>
        <dbReference type="Proteomes" id="UP001344888"/>
    </source>
</evidence>
<dbReference type="EC" id="2.3.1.82" evidence="2"/>
<reference evidence="10 11" key="1">
    <citation type="submission" date="2023-03" db="EMBL/GenBank/DDBJ databases">
        <title>Bacillus Genome Sequencing.</title>
        <authorList>
            <person name="Dunlap C."/>
        </authorList>
    </citation>
    <scope>NUCLEOTIDE SEQUENCE [LARGE SCALE GENOMIC DNA]</scope>
    <source>
        <strain evidence="10 11">B-59205</strain>
    </source>
</reference>
<evidence type="ECO:0000256" key="3">
    <source>
        <dbReference type="ARBA" id="ARBA00017677"/>
    </source>
</evidence>
<dbReference type="InterPro" id="IPR016181">
    <property type="entry name" value="Acyl_CoA_acyltransferase"/>
</dbReference>
<proteinExistence type="predicted"/>
<keyword evidence="6" id="KW-0012">Acyltransferase</keyword>
<evidence type="ECO:0000313" key="10">
    <source>
        <dbReference type="EMBL" id="MEC1177384.1"/>
    </source>
</evidence>
<dbReference type="CDD" id="cd04301">
    <property type="entry name" value="NAT_SF"/>
    <property type="match status" value="1"/>
</dbReference>
<keyword evidence="11" id="KW-1185">Reference proteome</keyword>
<dbReference type="PIRSF" id="PIRSF000452">
    <property type="entry name" value="6-N-acetyltransf"/>
    <property type="match status" value="1"/>
</dbReference>
<evidence type="ECO:0000256" key="6">
    <source>
        <dbReference type="ARBA" id="ARBA00023315"/>
    </source>
</evidence>
<keyword evidence="4" id="KW-0808">Transferase</keyword>
<feature type="domain" description="N-acetyltransferase" evidence="9">
    <location>
        <begin position="1"/>
        <end position="144"/>
    </location>
</feature>
<accession>A0AAW9NQ29</accession>
<dbReference type="InterPro" id="IPR000182">
    <property type="entry name" value="GNAT_dom"/>
</dbReference>
<dbReference type="SUPFAM" id="SSF55729">
    <property type="entry name" value="Acyl-CoA N-acyltransferases (Nat)"/>
    <property type="match status" value="1"/>
</dbReference>
<keyword evidence="5" id="KW-0046">Antibiotic resistance</keyword>
<evidence type="ECO:0000256" key="7">
    <source>
        <dbReference type="ARBA" id="ARBA00029660"/>
    </source>
</evidence>
<sequence>MLKQATVEEAQQVALLAQKLWHNNEVSDLQAEMAQLLHKKDAFIVLAYAAEQAIGFAQCQLRYDYVQGTETSPVGYLEGVYVEKGARLQGLAKKLIAACEEWARQQGCTEFASDCELDNQDSLNMHLQLGFSEANRVICFTKKL</sequence>
<dbReference type="PANTHER" id="PTHR43877">
    <property type="entry name" value="AMINOALKYLPHOSPHONATE N-ACETYLTRANSFERASE-RELATED-RELATED"/>
    <property type="match status" value="1"/>
</dbReference>
<evidence type="ECO:0000256" key="4">
    <source>
        <dbReference type="ARBA" id="ARBA00022679"/>
    </source>
</evidence>
<comment type="subunit">
    <text evidence="1">Homodimer.</text>
</comment>
<dbReference type="Gene3D" id="3.40.630.30">
    <property type="match status" value="1"/>
</dbReference>
<dbReference type="Pfam" id="PF00583">
    <property type="entry name" value="Acetyltransf_1"/>
    <property type="match status" value="1"/>
</dbReference>
<evidence type="ECO:0000256" key="2">
    <source>
        <dbReference type="ARBA" id="ARBA00012888"/>
    </source>
</evidence>
<evidence type="ECO:0000256" key="8">
    <source>
        <dbReference type="ARBA" id="ARBA00048923"/>
    </source>
</evidence>
<dbReference type="EMBL" id="JARSFG010000003">
    <property type="protein sequence ID" value="MEC1177384.1"/>
    <property type="molecule type" value="Genomic_DNA"/>
</dbReference>
<dbReference type="PROSITE" id="PS51186">
    <property type="entry name" value="GNAT"/>
    <property type="match status" value="1"/>
</dbReference>
<dbReference type="InterPro" id="IPR024170">
    <property type="entry name" value="Aminoglycoside_N6-AcTrfrase"/>
</dbReference>
<dbReference type="PANTHER" id="PTHR43877:SF1">
    <property type="entry name" value="ACETYLTRANSFERASE"/>
    <property type="match status" value="1"/>
</dbReference>
<organism evidence="10 11">
    <name type="scientific">Metasolibacillus meyeri</name>
    <dbReference type="NCBI Taxonomy" id="1071052"/>
    <lineage>
        <taxon>Bacteria</taxon>
        <taxon>Bacillati</taxon>
        <taxon>Bacillota</taxon>
        <taxon>Bacilli</taxon>
        <taxon>Bacillales</taxon>
        <taxon>Caryophanaceae</taxon>
        <taxon>Metasolibacillus</taxon>
    </lineage>
</organism>
<dbReference type="AlphaFoldDB" id="A0AAW9NQ29"/>
<gene>
    <name evidence="10" type="ORF">P9B03_02710</name>
</gene>